<keyword evidence="2" id="KW-1185">Reference proteome</keyword>
<gene>
    <name evidence="1" type="ORF">O1611_g5914</name>
</gene>
<sequence>MGTRGFKVYKWQGKYYVYYNHWDSYPSGLGRILLSSIPSKPEQYRAWLQQLRSNYSALAQRLDERVYTVSMDRFTANHTGNKGHDDTVLESLHIMPLNLAPEGDLFIEWVYLIDLDREQFGIHGSCFYHLSKVPPFFEDIMEDAQDYWLGKLRQDEVHESITTDDIHPSPLTDDPTPAFLQMHPTTIHPRQESMLNRMPTFVACKRLYDAFVERFHKHIHQAQSINTESDFLFRELVFALMCFASCSPEWVRFMPTAHMKGEFIDGSKSWSYGAVRSYDNAEWEPKEFMTGFLQRHHLEGMEAGSAPKSTSYWFSEALVYLRRDITSRARFRDAIVSAVAKGKEDGRTQFSAIIVSLKHFILLKYADGNLQHTKRLNFGSWSEVSKVGALRFDHLSSEGNEREEVGNPENEKIAEEKGESTRNSSELGTSNTADSDSPQQNLGDACLSSNETADGRSDDSDWVDDSHVSTFEILAHFFDATEKQRLKPSIIVNDGVFPNEIYQKILGYVDRETNIACRKVSRHFRECASEVFFMNDNGLKLVYRPGKEPDCFHDSFGLMGPPNLVYLVEIDQLRHRGETIQEGCLKFIPAFGKSDGSASMESTIILVFPELKWADELHPFVVERRVLDEADRRIYRLWPALRNKQ</sequence>
<protein>
    <submittedName>
        <fullName evidence="1">Uncharacterized protein</fullName>
    </submittedName>
</protein>
<evidence type="ECO:0000313" key="2">
    <source>
        <dbReference type="Proteomes" id="UP001153332"/>
    </source>
</evidence>
<proteinExistence type="predicted"/>
<accession>A0ACC2JKC0</accession>
<reference evidence="1" key="1">
    <citation type="submission" date="2022-12" db="EMBL/GenBank/DDBJ databases">
        <title>Genome Sequence of Lasiodiplodia mahajangana.</title>
        <authorList>
            <person name="Buettner E."/>
        </authorList>
    </citation>
    <scope>NUCLEOTIDE SEQUENCE</scope>
    <source>
        <strain evidence="1">VT137</strain>
    </source>
</reference>
<dbReference type="EMBL" id="JAPUUL010001322">
    <property type="protein sequence ID" value="KAJ8127722.1"/>
    <property type="molecule type" value="Genomic_DNA"/>
</dbReference>
<name>A0ACC2JKC0_9PEZI</name>
<organism evidence="1 2">
    <name type="scientific">Lasiodiplodia mahajangana</name>
    <dbReference type="NCBI Taxonomy" id="1108764"/>
    <lineage>
        <taxon>Eukaryota</taxon>
        <taxon>Fungi</taxon>
        <taxon>Dikarya</taxon>
        <taxon>Ascomycota</taxon>
        <taxon>Pezizomycotina</taxon>
        <taxon>Dothideomycetes</taxon>
        <taxon>Dothideomycetes incertae sedis</taxon>
        <taxon>Botryosphaeriales</taxon>
        <taxon>Botryosphaeriaceae</taxon>
        <taxon>Lasiodiplodia</taxon>
    </lineage>
</organism>
<dbReference type="Proteomes" id="UP001153332">
    <property type="component" value="Unassembled WGS sequence"/>
</dbReference>
<evidence type="ECO:0000313" key="1">
    <source>
        <dbReference type="EMBL" id="KAJ8127722.1"/>
    </source>
</evidence>
<comment type="caution">
    <text evidence="1">The sequence shown here is derived from an EMBL/GenBank/DDBJ whole genome shotgun (WGS) entry which is preliminary data.</text>
</comment>